<gene>
    <name evidence="9" type="ORF">SAMN05660991_03152</name>
</gene>
<evidence type="ECO:0000259" key="8">
    <source>
        <dbReference type="PROSITE" id="PS50928"/>
    </source>
</evidence>
<accession>A0A1H8UWR8</accession>
<keyword evidence="6 7" id="KW-0472">Membrane</keyword>
<evidence type="ECO:0000256" key="1">
    <source>
        <dbReference type="ARBA" id="ARBA00004651"/>
    </source>
</evidence>
<dbReference type="Pfam" id="PF00528">
    <property type="entry name" value="BPD_transp_1"/>
    <property type="match status" value="1"/>
</dbReference>
<keyword evidence="5 7" id="KW-1133">Transmembrane helix</keyword>
<reference evidence="10" key="1">
    <citation type="submission" date="2016-10" db="EMBL/GenBank/DDBJ databases">
        <authorList>
            <person name="Varghese N."/>
            <person name="Submissions S."/>
        </authorList>
    </citation>
    <scope>NUCLEOTIDE SEQUENCE [LARGE SCALE GENOMIC DNA]</scope>
    <source>
        <strain evidence="10">DSM 45413</strain>
    </source>
</reference>
<evidence type="ECO:0000256" key="2">
    <source>
        <dbReference type="ARBA" id="ARBA00022448"/>
    </source>
</evidence>
<feature type="transmembrane region" description="Helical" evidence="7">
    <location>
        <begin position="29"/>
        <end position="51"/>
    </location>
</feature>
<feature type="domain" description="ABC transmembrane type-1" evidence="8">
    <location>
        <begin position="92"/>
        <end position="281"/>
    </location>
</feature>
<organism evidence="9 10">
    <name type="scientific">Trujillonella endophytica</name>
    <dbReference type="NCBI Taxonomy" id="673521"/>
    <lineage>
        <taxon>Bacteria</taxon>
        <taxon>Bacillati</taxon>
        <taxon>Actinomycetota</taxon>
        <taxon>Actinomycetes</taxon>
        <taxon>Geodermatophilales</taxon>
        <taxon>Geodermatophilaceae</taxon>
        <taxon>Trujillonella</taxon>
    </lineage>
</organism>
<keyword evidence="2 7" id="KW-0813">Transport</keyword>
<dbReference type="PROSITE" id="PS50928">
    <property type="entry name" value="ABC_TM1"/>
    <property type="match status" value="1"/>
</dbReference>
<dbReference type="SUPFAM" id="SSF161098">
    <property type="entry name" value="MetI-like"/>
    <property type="match status" value="1"/>
</dbReference>
<dbReference type="STRING" id="673521.SAMN05660991_03152"/>
<dbReference type="InterPro" id="IPR050366">
    <property type="entry name" value="BP-dependent_transpt_permease"/>
</dbReference>
<name>A0A1H8UWR8_9ACTN</name>
<evidence type="ECO:0000313" key="9">
    <source>
        <dbReference type="EMBL" id="SEP07443.1"/>
    </source>
</evidence>
<dbReference type="InterPro" id="IPR000515">
    <property type="entry name" value="MetI-like"/>
</dbReference>
<keyword evidence="4 7" id="KW-0812">Transmembrane</keyword>
<dbReference type="RefSeq" id="WP_091945303.1">
    <property type="nucleotide sequence ID" value="NZ_FOEE01000009.1"/>
</dbReference>
<evidence type="ECO:0000313" key="10">
    <source>
        <dbReference type="Proteomes" id="UP000198960"/>
    </source>
</evidence>
<feature type="transmembrane region" description="Helical" evidence="7">
    <location>
        <begin position="157"/>
        <end position="174"/>
    </location>
</feature>
<evidence type="ECO:0000256" key="5">
    <source>
        <dbReference type="ARBA" id="ARBA00022989"/>
    </source>
</evidence>
<dbReference type="EMBL" id="FOEE01000009">
    <property type="protein sequence ID" value="SEP07443.1"/>
    <property type="molecule type" value="Genomic_DNA"/>
</dbReference>
<dbReference type="GO" id="GO:0055085">
    <property type="term" value="P:transmembrane transport"/>
    <property type="evidence" value="ECO:0007669"/>
    <property type="project" value="InterPro"/>
</dbReference>
<dbReference type="InterPro" id="IPR035906">
    <property type="entry name" value="MetI-like_sf"/>
</dbReference>
<evidence type="ECO:0000256" key="4">
    <source>
        <dbReference type="ARBA" id="ARBA00022692"/>
    </source>
</evidence>
<dbReference type="CDD" id="cd06261">
    <property type="entry name" value="TM_PBP2"/>
    <property type="match status" value="1"/>
</dbReference>
<feature type="transmembrane region" description="Helical" evidence="7">
    <location>
        <begin position="213"/>
        <end position="239"/>
    </location>
</feature>
<comment type="similarity">
    <text evidence="7">Belongs to the binding-protein-dependent transport system permease family.</text>
</comment>
<keyword evidence="10" id="KW-1185">Reference proteome</keyword>
<comment type="subcellular location">
    <subcellularLocation>
        <location evidence="1 7">Cell membrane</location>
        <topology evidence="1 7">Multi-pass membrane protein</topology>
    </subcellularLocation>
</comment>
<dbReference type="Proteomes" id="UP000198960">
    <property type="component" value="Unassembled WGS sequence"/>
</dbReference>
<protein>
    <submittedName>
        <fullName evidence="9">Peptide/nickel transport system permease protein</fullName>
    </submittedName>
</protein>
<dbReference type="Gene3D" id="1.10.3720.10">
    <property type="entry name" value="MetI-like"/>
    <property type="match status" value="1"/>
</dbReference>
<evidence type="ECO:0000256" key="7">
    <source>
        <dbReference type="RuleBase" id="RU363032"/>
    </source>
</evidence>
<keyword evidence="3" id="KW-1003">Cell membrane</keyword>
<evidence type="ECO:0000256" key="6">
    <source>
        <dbReference type="ARBA" id="ARBA00023136"/>
    </source>
</evidence>
<feature type="transmembrane region" description="Helical" evidence="7">
    <location>
        <begin position="259"/>
        <end position="280"/>
    </location>
</feature>
<dbReference type="GO" id="GO:0005886">
    <property type="term" value="C:plasma membrane"/>
    <property type="evidence" value="ECO:0007669"/>
    <property type="project" value="UniProtKB-SubCell"/>
</dbReference>
<feature type="transmembrane region" description="Helical" evidence="7">
    <location>
        <begin position="94"/>
        <end position="120"/>
    </location>
</feature>
<dbReference type="AlphaFoldDB" id="A0A1H8UWR8"/>
<dbReference type="OrthoDB" id="8906042at2"/>
<evidence type="ECO:0000256" key="3">
    <source>
        <dbReference type="ARBA" id="ARBA00022475"/>
    </source>
</evidence>
<dbReference type="PANTHER" id="PTHR43386">
    <property type="entry name" value="OLIGOPEPTIDE TRANSPORT SYSTEM PERMEASE PROTEIN APPC"/>
    <property type="match status" value="1"/>
</dbReference>
<feature type="transmembrane region" description="Helical" evidence="7">
    <location>
        <begin position="127"/>
        <end position="151"/>
    </location>
</feature>
<proteinExistence type="inferred from homology"/>
<sequence length="293" mass="30524">MSIVEPGVAPPSLPSAGPKLPAPRARRSWLVALCTGWLALVVLAALLAPVLPLAEYGVIAGPPRGKPELSLDGLLGYDVLGRSMLSRLVSGAQASLLVGVVSALIAFVVGSFLGLLAGFLRGAVDTVISFVTDTLLAFPPLVMLLALASVLRPSAETLIVSLSLLMTPTFARLARANTLRWASREFVMAATNMGAGLPRLMGREVLPNVLPSVAAYLPVVIAALIVAEGSLSFLGLGIPSPTPSWGGMISDGQDLISRFPNLVFVPAVTILLTVLALNIVGDRLRIRFGEGPR</sequence>
<dbReference type="PANTHER" id="PTHR43386:SF1">
    <property type="entry name" value="D,D-DIPEPTIDE TRANSPORT SYSTEM PERMEASE PROTEIN DDPC-RELATED"/>
    <property type="match status" value="1"/>
</dbReference>